<dbReference type="InterPro" id="IPR020471">
    <property type="entry name" value="AKR"/>
</dbReference>
<feature type="active site" description="Proton donor" evidence="2">
    <location>
        <position position="51"/>
    </location>
</feature>
<reference evidence="6" key="1">
    <citation type="submission" date="2021-01" db="EMBL/GenBank/DDBJ databases">
        <authorList>
            <person name="Corre E."/>
            <person name="Pelletier E."/>
            <person name="Niang G."/>
            <person name="Scheremetjew M."/>
            <person name="Finn R."/>
            <person name="Kale V."/>
            <person name="Holt S."/>
            <person name="Cochrane G."/>
            <person name="Meng A."/>
            <person name="Brown T."/>
            <person name="Cohen L."/>
        </authorList>
    </citation>
    <scope>NUCLEOTIDE SEQUENCE</scope>
    <source>
        <strain evidence="6">Pop2</strain>
    </source>
</reference>
<feature type="site" description="Lowers pKa of active site Tyr" evidence="4">
    <location>
        <position position="80"/>
    </location>
</feature>
<feature type="domain" description="NADP-dependent oxidoreductase" evidence="5">
    <location>
        <begin position="17"/>
        <end position="306"/>
    </location>
</feature>
<feature type="binding site" evidence="3">
    <location>
        <position position="117"/>
    </location>
    <ligand>
        <name>substrate</name>
    </ligand>
</feature>
<dbReference type="PROSITE" id="PS00063">
    <property type="entry name" value="ALDOKETO_REDUCTASE_3"/>
    <property type="match status" value="1"/>
</dbReference>
<evidence type="ECO:0000256" key="4">
    <source>
        <dbReference type="PIRSR" id="PIRSR000097-3"/>
    </source>
</evidence>
<sequence length="333" mass="37055">MSKETTLLNNGRPIPTIGLGTFQATKPGEVYTAVKAAIGCGYKLIDCAAAYNNQKEVGNALSESFANGIISRDDVFVVSKLFQTHHDWDGSGSRCHETLEETLADLQLDYLDLYLMHWPFAFEQKKLEMPPGTPQPLRLPDGSPNPCFNIKIEYLRTWKVMESILKSGKVRAIGVSNFTVEQLDHLMNHSTITPAVNQIELHPYLNQPELRKYCADASIHIMGYSPLGSSSGGTPSLHGTTLLKHPSVCAVAESVNRTTGQVLIRWSIQKGATTIPKSSNLLRIQENFDVLGWSLNEEQMATLDSLECGYRNFISYLKRPDNDIVWHDGCIEE</sequence>
<gene>
    <name evidence="6" type="ORF">DBRI1063_LOCUS15144</name>
</gene>
<dbReference type="InterPro" id="IPR018170">
    <property type="entry name" value="Aldo/ket_reductase_CS"/>
</dbReference>
<evidence type="ECO:0000256" key="1">
    <source>
        <dbReference type="ARBA" id="ARBA00023002"/>
    </source>
</evidence>
<dbReference type="InterPro" id="IPR023210">
    <property type="entry name" value="NADP_OxRdtase_dom"/>
</dbReference>
<dbReference type="FunFam" id="3.20.20.100:FF:000002">
    <property type="entry name" value="2,5-diketo-D-gluconic acid reductase A"/>
    <property type="match status" value="1"/>
</dbReference>
<evidence type="ECO:0000259" key="5">
    <source>
        <dbReference type="Pfam" id="PF00248"/>
    </source>
</evidence>
<dbReference type="SUPFAM" id="SSF51430">
    <property type="entry name" value="NAD(P)-linked oxidoreductase"/>
    <property type="match status" value="1"/>
</dbReference>
<dbReference type="PANTHER" id="PTHR11732">
    <property type="entry name" value="ALDO/KETO REDUCTASE"/>
    <property type="match status" value="1"/>
</dbReference>
<dbReference type="EMBL" id="HBGN01023700">
    <property type="protein sequence ID" value="CAD9338184.1"/>
    <property type="molecule type" value="Transcribed_RNA"/>
</dbReference>
<dbReference type="AlphaFoldDB" id="A0A7S2EI73"/>
<keyword evidence="1" id="KW-0560">Oxidoreductase</keyword>
<evidence type="ECO:0000313" key="6">
    <source>
        <dbReference type="EMBL" id="CAD9338184.1"/>
    </source>
</evidence>
<protein>
    <recommendedName>
        <fullName evidence="5">NADP-dependent oxidoreductase domain-containing protein</fullName>
    </recommendedName>
</protein>
<dbReference type="PRINTS" id="PR00069">
    <property type="entry name" value="ALDKETRDTASE"/>
</dbReference>
<dbReference type="Pfam" id="PF00248">
    <property type="entry name" value="Aldo_ket_red"/>
    <property type="match status" value="1"/>
</dbReference>
<proteinExistence type="predicted"/>
<name>A0A7S2EI73_9STRA</name>
<dbReference type="GO" id="GO:0016616">
    <property type="term" value="F:oxidoreductase activity, acting on the CH-OH group of donors, NAD or NADP as acceptor"/>
    <property type="evidence" value="ECO:0007669"/>
    <property type="project" value="UniProtKB-ARBA"/>
</dbReference>
<dbReference type="PROSITE" id="PS00062">
    <property type="entry name" value="ALDOKETO_REDUCTASE_2"/>
    <property type="match status" value="1"/>
</dbReference>
<evidence type="ECO:0000256" key="3">
    <source>
        <dbReference type="PIRSR" id="PIRSR000097-2"/>
    </source>
</evidence>
<dbReference type="PIRSF" id="PIRSF000097">
    <property type="entry name" value="AKR"/>
    <property type="match status" value="1"/>
</dbReference>
<accession>A0A7S2EI73</accession>
<dbReference type="Gene3D" id="3.20.20.100">
    <property type="entry name" value="NADP-dependent oxidoreductase domain"/>
    <property type="match status" value="1"/>
</dbReference>
<organism evidence="6">
    <name type="scientific">Ditylum brightwellii</name>
    <dbReference type="NCBI Taxonomy" id="49249"/>
    <lineage>
        <taxon>Eukaryota</taxon>
        <taxon>Sar</taxon>
        <taxon>Stramenopiles</taxon>
        <taxon>Ochrophyta</taxon>
        <taxon>Bacillariophyta</taxon>
        <taxon>Mediophyceae</taxon>
        <taxon>Lithodesmiophycidae</taxon>
        <taxon>Lithodesmiales</taxon>
        <taxon>Lithodesmiaceae</taxon>
        <taxon>Ditylum</taxon>
    </lineage>
</organism>
<evidence type="ECO:0000256" key="2">
    <source>
        <dbReference type="PIRSR" id="PIRSR000097-1"/>
    </source>
</evidence>
<dbReference type="InterPro" id="IPR036812">
    <property type="entry name" value="NAD(P)_OxRdtase_dom_sf"/>
</dbReference>